<dbReference type="EMBL" id="JACHMQ010000001">
    <property type="protein sequence ID" value="MBB6395711.1"/>
    <property type="molecule type" value="Genomic_DNA"/>
</dbReference>
<dbReference type="CDD" id="cd08417">
    <property type="entry name" value="PBP2_Nitroaromatics_like"/>
    <property type="match status" value="1"/>
</dbReference>
<dbReference type="Gene3D" id="3.40.190.10">
    <property type="entry name" value="Periplasmic binding protein-like II"/>
    <property type="match status" value="2"/>
</dbReference>
<organism evidence="6 7">
    <name type="scientific">Actinomadura coerulea</name>
    <dbReference type="NCBI Taxonomy" id="46159"/>
    <lineage>
        <taxon>Bacteria</taxon>
        <taxon>Bacillati</taxon>
        <taxon>Actinomycetota</taxon>
        <taxon>Actinomycetes</taxon>
        <taxon>Streptosporangiales</taxon>
        <taxon>Thermomonosporaceae</taxon>
        <taxon>Actinomadura</taxon>
    </lineage>
</organism>
<dbReference type="GO" id="GO:0003700">
    <property type="term" value="F:DNA-binding transcription factor activity"/>
    <property type="evidence" value="ECO:0007669"/>
    <property type="project" value="InterPro"/>
</dbReference>
<evidence type="ECO:0000259" key="5">
    <source>
        <dbReference type="PROSITE" id="PS50931"/>
    </source>
</evidence>
<comment type="caution">
    <text evidence="6">The sequence shown here is derived from an EMBL/GenBank/DDBJ whole genome shotgun (WGS) entry which is preliminary data.</text>
</comment>
<evidence type="ECO:0000313" key="6">
    <source>
        <dbReference type="EMBL" id="MBB6395711.1"/>
    </source>
</evidence>
<dbReference type="InterPro" id="IPR036390">
    <property type="entry name" value="WH_DNA-bd_sf"/>
</dbReference>
<sequence>MSSIRPMVSLGGAVGLASIDLNLLVALDALLSECNVTRAAERTSVGQPAMSASLARLRRHFDDQLLIRQGRNLVRTPLAETLVDPVREALSAAEAVFVRSPDFDPRKDHAAFTIMAADYVTMVLLRPLLAAIAEEAPHVRIGVQSFERDFADRLRRGHADMVIIPTELSRGRVAFPYEPLFTDRYVLIVDRDNPDVGETVTVEQLASLRFVAYSAGILSIVDSELEALGLRLQVDVTAQEFVVASFLVGGTRLASFALERLAKQLADVARLRIVDCPLPLRSIHETLYWNPRRTEDPAHRWLRGRIVELARSL</sequence>
<dbReference type="Gene3D" id="1.10.10.10">
    <property type="entry name" value="Winged helix-like DNA-binding domain superfamily/Winged helix DNA-binding domain"/>
    <property type="match status" value="1"/>
</dbReference>
<evidence type="ECO:0000256" key="1">
    <source>
        <dbReference type="ARBA" id="ARBA00009437"/>
    </source>
</evidence>
<dbReference type="Pfam" id="PF03466">
    <property type="entry name" value="LysR_substrate"/>
    <property type="match status" value="1"/>
</dbReference>
<keyword evidence="7" id="KW-1185">Reference proteome</keyword>
<evidence type="ECO:0000313" key="7">
    <source>
        <dbReference type="Proteomes" id="UP000546324"/>
    </source>
</evidence>
<dbReference type="InterPro" id="IPR050389">
    <property type="entry name" value="LysR-type_TF"/>
</dbReference>
<dbReference type="Proteomes" id="UP000546324">
    <property type="component" value="Unassembled WGS sequence"/>
</dbReference>
<dbReference type="InterPro" id="IPR037402">
    <property type="entry name" value="YidZ_PBP2"/>
</dbReference>
<dbReference type="PANTHER" id="PTHR30118:SF15">
    <property type="entry name" value="TRANSCRIPTIONAL REGULATORY PROTEIN"/>
    <property type="match status" value="1"/>
</dbReference>
<reference evidence="6 7" key="1">
    <citation type="submission" date="2020-08" db="EMBL/GenBank/DDBJ databases">
        <title>Sequencing the genomes of 1000 actinobacteria strains.</title>
        <authorList>
            <person name="Klenk H.-P."/>
        </authorList>
    </citation>
    <scope>NUCLEOTIDE SEQUENCE [LARGE SCALE GENOMIC DNA]</scope>
    <source>
        <strain evidence="6 7">DSM 43675</strain>
    </source>
</reference>
<dbReference type="SUPFAM" id="SSF53850">
    <property type="entry name" value="Periplasmic binding protein-like II"/>
    <property type="match status" value="1"/>
</dbReference>
<accession>A0A7X0FZG8</accession>
<gene>
    <name evidence="6" type="ORF">BKA00_002625</name>
</gene>
<dbReference type="InterPro" id="IPR036388">
    <property type="entry name" value="WH-like_DNA-bd_sf"/>
</dbReference>
<dbReference type="InterPro" id="IPR000847">
    <property type="entry name" value="LysR_HTH_N"/>
</dbReference>
<dbReference type="GO" id="GO:0003677">
    <property type="term" value="F:DNA binding"/>
    <property type="evidence" value="ECO:0007669"/>
    <property type="project" value="UniProtKB-KW"/>
</dbReference>
<dbReference type="PRINTS" id="PR00039">
    <property type="entry name" value="HTHLYSR"/>
</dbReference>
<protein>
    <submittedName>
        <fullName evidence="6">DNA-binding transcriptional LysR family regulator</fullName>
    </submittedName>
</protein>
<keyword evidence="2" id="KW-0805">Transcription regulation</keyword>
<dbReference type="SUPFAM" id="SSF46785">
    <property type="entry name" value="Winged helix' DNA-binding domain"/>
    <property type="match status" value="1"/>
</dbReference>
<name>A0A7X0FZG8_9ACTN</name>
<dbReference type="PANTHER" id="PTHR30118">
    <property type="entry name" value="HTH-TYPE TRANSCRIPTIONAL REGULATOR LEUO-RELATED"/>
    <property type="match status" value="1"/>
</dbReference>
<evidence type="ECO:0000256" key="3">
    <source>
        <dbReference type="ARBA" id="ARBA00023125"/>
    </source>
</evidence>
<feature type="domain" description="HTH lysR-type" evidence="5">
    <location>
        <begin position="19"/>
        <end position="76"/>
    </location>
</feature>
<dbReference type="AlphaFoldDB" id="A0A7X0FZG8"/>
<dbReference type="PROSITE" id="PS50931">
    <property type="entry name" value="HTH_LYSR"/>
    <property type="match status" value="1"/>
</dbReference>
<evidence type="ECO:0000256" key="4">
    <source>
        <dbReference type="ARBA" id="ARBA00023163"/>
    </source>
</evidence>
<dbReference type="InterPro" id="IPR005119">
    <property type="entry name" value="LysR_subst-bd"/>
</dbReference>
<dbReference type="Pfam" id="PF00126">
    <property type="entry name" value="HTH_1"/>
    <property type="match status" value="1"/>
</dbReference>
<keyword evidence="4" id="KW-0804">Transcription</keyword>
<keyword evidence="3 6" id="KW-0238">DNA-binding</keyword>
<proteinExistence type="inferred from homology"/>
<comment type="similarity">
    <text evidence="1">Belongs to the LysR transcriptional regulatory family.</text>
</comment>
<evidence type="ECO:0000256" key="2">
    <source>
        <dbReference type="ARBA" id="ARBA00023015"/>
    </source>
</evidence>
<dbReference type="RefSeq" id="WP_185025167.1">
    <property type="nucleotide sequence ID" value="NZ_JACHMQ010000001.1"/>
</dbReference>